<evidence type="ECO:0000313" key="3">
    <source>
        <dbReference type="Proteomes" id="UP000198885"/>
    </source>
</evidence>
<sequence>MHIGILQTGHAPQAVLERDGDYDAMFARLFRGHDFDFTTWNVVDMEFPEGPSDAEGWLITGSRHGAYEDHPWIPPLEELIRAIHRSDRPLVGICFGHQIIAQALGGTVEKFGGGWSVGRRDYHWNGDTVHLNAWHQDQVIAPPPEAVTLAHNDSCAHAAFAIGDRIMTVQAHPEFTDSTVDTLIEHRGPGVVPDDRLATARAGLGAGVDSAAIADRLAAVLKGARP</sequence>
<dbReference type="PANTHER" id="PTHR42695:SF5">
    <property type="entry name" value="GLUTAMINE AMIDOTRANSFERASE YLR126C-RELATED"/>
    <property type="match status" value="1"/>
</dbReference>
<dbReference type="Gene3D" id="3.40.50.880">
    <property type="match status" value="1"/>
</dbReference>
<feature type="domain" description="Glutamine amidotransferase" evidence="1">
    <location>
        <begin position="76"/>
        <end position="182"/>
    </location>
</feature>
<dbReference type="RefSeq" id="WP_092695400.1">
    <property type="nucleotide sequence ID" value="NZ_FOGU01000010.1"/>
</dbReference>
<protein>
    <submittedName>
        <fullName evidence="2">GMP synthase (Glutamine-hydrolysing)</fullName>
    </submittedName>
</protein>
<gene>
    <name evidence="2" type="ORF">SAMN04490244_11080</name>
</gene>
<dbReference type="InterPro" id="IPR029062">
    <property type="entry name" value="Class_I_gatase-like"/>
</dbReference>
<dbReference type="InterPro" id="IPR017926">
    <property type="entry name" value="GATASE"/>
</dbReference>
<accession>A0A1H9WCW2</accession>
<name>A0A1H9WCW2_9RHOB</name>
<organism evidence="2 3">
    <name type="scientific">Tranquillimonas rosea</name>
    <dbReference type="NCBI Taxonomy" id="641238"/>
    <lineage>
        <taxon>Bacteria</taxon>
        <taxon>Pseudomonadati</taxon>
        <taxon>Pseudomonadota</taxon>
        <taxon>Alphaproteobacteria</taxon>
        <taxon>Rhodobacterales</taxon>
        <taxon>Roseobacteraceae</taxon>
        <taxon>Tranquillimonas</taxon>
    </lineage>
</organism>
<dbReference type="STRING" id="641238.SAMN04490244_11080"/>
<dbReference type="InterPro" id="IPR044992">
    <property type="entry name" value="ChyE-like"/>
</dbReference>
<dbReference type="PANTHER" id="PTHR42695">
    <property type="entry name" value="GLUTAMINE AMIDOTRANSFERASE YLR126C-RELATED"/>
    <property type="match status" value="1"/>
</dbReference>
<dbReference type="SUPFAM" id="SSF52317">
    <property type="entry name" value="Class I glutamine amidotransferase-like"/>
    <property type="match status" value="1"/>
</dbReference>
<reference evidence="2 3" key="1">
    <citation type="submission" date="2016-10" db="EMBL/GenBank/DDBJ databases">
        <authorList>
            <person name="de Groot N.N."/>
        </authorList>
    </citation>
    <scope>NUCLEOTIDE SEQUENCE [LARGE SCALE GENOMIC DNA]</scope>
    <source>
        <strain evidence="2 3">DSM 23042</strain>
    </source>
</reference>
<evidence type="ECO:0000313" key="2">
    <source>
        <dbReference type="EMBL" id="SES31772.1"/>
    </source>
</evidence>
<dbReference type="CDD" id="cd01741">
    <property type="entry name" value="GATase1_1"/>
    <property type="match status" value="1"/>
</dbReference>
<dbReference type="Pfam" id="PF00117">
    <property type="entry name" value="GATase"/>
    <property type="match status" value="1"/>
</dbReference>
<dbReference type="EMBL" id="FOGU01000010">
    <property type="protein sequence ID" value="SES31772.1"/>
    <property type="molecule type" value="Genomic_DNA"/>
</dbReference>
<proteinExistence type="predicted"/>
<dbReference type="Proteomes" id="UP000198885">
    <property type="component" value="Unassembled WGS sequence"/>
</dbReference>
<dbReference type="GO" id="GO:0005829">
    <property type="term" value="C:cytosol"/>
    <property type="evidence" value="ECO:0007669"/>
    <property type="project" value="TreeGrafter"/>
</dbReference>
<dbReference type="AlphaFoldDB" id="A0A1H9WCW2"/>
<keyword evidence="3" id="KW-1185">Reference proteome</keyword>
<evidence type="ECO:0000259" key="1">
    <source>
        <dbReference type="Pfam" id="PF00117"/>
    </source>
</evidence>
<dbReference type="OrthoDB" id="7365442at2"/>
<dbReference type="PROSITE" id="PS51273">
    <property type="entry name" value="GATASE_TYPE_1"/>
    <property type="match status" value="1"/>
</dbReference>